<keyword evidence="15" id="KW-0325">Glycoprotein</keyword>
<evidence type="ECO:0000256" key="7">
    <source>
        <dbReference type="ARBA" id="ARBA00022729"/>
    </source>
</evidence>
<evidence type="ECO:0000256" key="3">
    <source>
        <dbReference type="ARBA" id="ARBA00022475"/>
    </source>
</evidence>
<evidence type="ECO:0000256" key="10">
    <source>
        <dbReference type="ARBA" id="ARBA00023002"/>
    </source>
</evidence>
<keyword evidence="2" id="KW-0813">Transport</keyword>
<evidence type="ECO:0008006" key="25">
    <source>
        <dbReference type="Google" id="ProtNLM"/>
    </source>
</evidence>
<evidence type="ECO:0000256" key="19">
    <source>
        <dbReference type="SAM" id="SignalP"/>
    </source>
</evidence>
<proteinExistence type="inferred from homology"/>
<dbReference type="CDD" id="cd13899">
    <property type="entry name" value="CuRO_3_Fet3p"/>
    <property type="match status" value="1"/>
</dbReference>
<keyword evidence="6" id="KW-0479">Metal-binding</keyword>
<dbReference type="PROSITE" id="PS00079">
    <property type="entry name" value="MULTICOPPER_OXIDASE1"/>
    <property type="match status" value="1"/>
</dbReference>
<name>A0A8A3PHT0_9HELO</name>
<feature type="domain" description="Plastocyanin-like" evidence="20">
    <location>
        <begin position="158"/>
        <end position="305"/>
    </location>
</feature>
<evidence type="ECO:0000256" key="8">
    <source>
        <dbReference type="ARBA" id="ARBA00022737"/>
    </source>
</evidence>
<dbReference type="SUPFAM" id="SSF49503">
    <property type="entry name" value="Cupredoxins"/>
    <property type="match status" value="3"/>
</dbReference>
<evidence type="ECO:0000256" key="4">
    <source>
        <dbReference type="ARBA" id="ARBA00022496"/>
    </source>
</evidence>
<feature type="domain" description="Plastocyanin-like" evidence="21">
    <location>
        <begin position="365"/>
        <end position="500"/>
    </location>
</feature>
<evidence type="ECO:0000259" key="20">
    <source>
        <dbReference type="Pfam" id="PF00394"/>
    </source>
</evidence>
<feature type="chain" id="PRO_5032636110" description="Ferroxidase" evidence="19">
    <location>
        <begin position="25"/>
        <end position="609"/>
    </location>
</feature>
<dbReference type="Pfam" id="PF07731">
    <property type="entry name" value="Cu-oxidase_2"/>
    <property type="match status" value="1"/>
</dbReference>
<feature type="domain" description="Plastocyanin-like" evidence="22">
    <location>
        <begin position="33"/>
        <end position="148"/>
    </location>
</feature>
<feature type="region of interest" description="Disordered" evidence="17">
    <location>
        <begin position="587"/>
        <end position="609"/>
    </location>
</feature>
<dbReference type="GO" id="GO:0005507">
    <property type="term" value="F:copper ion binding"/>
    <property type="evidence" value="ECO:0007669"/>
    <property type="project" value="InterPro"/>
</dbReference>
<keyword evidence="9 18" id="KW-1133">Transmembrane helix</keyword>
<evidence type="ECO:0000259" key="22">
    <source>
        <dbReference type="Pfam" id="PF07732"/>
    </source>
</evidence>
<organism evidence="23 24">
    <name type="scientific">Monilinia vaccinii-corymbosi</name>
    <dbReference type="NCBI Taxonomy" id="61207"/>
    <lineage>
        <taxon>Eukaryota</taxon>
        <taxon>Fungi</taxon>
        <taxon>Dikarya</taxon>
        <taxon>Ascomycota</taxon>
        <taxon>Pezizomycotina</taxon>
        <taxon>Leotiomycetes</taxon>
        <taxon>Helotiales</taxon>
        <taxon>Sclerotiniaceae</taxon>
        <taxon>Monilinia</taxon>
    </lineage>
</organism>
<dbReference type="InterPro" id="IPR002355">
    <property type="entry name" value="Cu_oxidase_Cu_BS"/>
</dbReference>
<dbReference type="FunFam" id="2.60.40.420:FF:000024">
    <property type="entry name" value="FET5p Multicopper oxidase"/>
    <property type="match status" value="1"/>
</dbReference>
<dbReference type="GO" id="GO:0033573">
    <property type="term" value="C:high-affinity iron permease complex"/>
    <property type="evidence" value="ECO:0007669"/>
    <property type="project" value="TreeGrafter"/>
</dbReference>
<evidence type="ECO:0000256" key="9">
    <source>
        <dbReference type="ARBA" id="ARBA00022989"/>
    </source>
</evidence>
<comment type="similarity">
    <text evidence="1">Belongs to the multicopper oxidase family.</text>
</comment>
<evidence type="ECO:0000259" key="21">
    <source>
        <dbReference type="Pfam" id="PF07731"/>
    </source>
</evidence>
<evidence type="ECO:0000256" key="15">
    <source>
        <dbReference type="ARBA" id="ARBA00023180"/>
    </source>
</evidence>
<dbReference type="PANTHER" id="PTHR11709">
    <property type="entry name" value="MULTI-COPPER OXIDASE"/>
    <property type="match status" value="1"/>
</dbReference>
<keyword evidence="4" id="KW-0410">Iron transport</keyword>
<dbReference type="FunFam" id="2.60.40.420:FF:000022">
    <property type="entry name" value="FET5p Multicopper oxidase"/>
    <property type="match status" value="1"/>
</dbReference>
<dbReference type="FunFam" id="2.60.40.420:FF:000025">
    <property type="entry name" value="FET5p Multicopper oxidase"/>
    <property type="match status" value="1"/>
</dbReference>
<keyword evidence="7 19" id="KW-0732">Signal</keyword>
<keyword evidence="5 18" id="KW-0812">Transmembrane</keyword>
<gene>
    <name evidence="23" type="ORF">DSL72_006120</name>
</gene>
<dbReference type="GO" id="GO:0033215">
    <property type="term" value="P:reductive iron assimilation"/>
    <property type="evidence" value="ECO:0007669"/>
    <property type="project" value="TreeGrafter"/>
</dbReference>
<dbReference type="InterPro" id="IPR008972">
    <property type="entry name" value="Cupredoxin"/>
</dbReference>
<evidence type="ECO:0000256" key="2">
    <source>
        <dbReference type="ARBA" id="ARBA00022448"/>
    </source>
</evidence>
<dbReference type="CDD" id="cd13851">
    <property type="entry name" value="CuRO_1_Fet3p"/>
    <property type="match status" value="1"/>
</dbReference>
<dbReference type="Gene3D" id="2.60.40.420">
    <property type="entry name" value="Cupredoxins - blue copper proteins"/>
    <property type="match status" value="3"/>
</dbReference>
<keyword evidence="3" id="KW-1003">Cell membrane</keyword>
<keyword evidence="10" id="KW-0560">Oxidoreductase</keyword>
<dbReference type="PROSITE" id="PS00080">
    <property type="entry name" value="MULTICOPPER_OXIDASE2"/>
    <property type="match status" value="1"/>
</dbReference>
<sequence>MAISLSFFPILSALLLLSSPPTEAATITYDFNITWVRANPDGAYERPTIGINGQWPLPIMRASVGDQVIIHVDNQLGNQTTSLHFHGLFMNGTNHMDGPAQVTQCDISSGSQFVYHFTVNQPGTYWYHSHSKGQYPDGLRAPFIITDPDFPYADEVDEEVILSVSDWYHGEMQVLIPKFLGVANPTGAEPVPQAVLFNDTQNLTVAVQPGKTYLFRMVNIGAFAGQYIWFEGHNITIVEVDGVYTEKAEAESIYIAAAQRYSFLLTTKNDTSANFAFVTSMDTSLFDALPEDLNWNGTGWLVYDDSKALPNPALVDEYKDFDDFDLVPYDRMALLPEPDQTISLDVNMDVLGNGKPYAFFNNITYVSPKVPTLYTVMSAGDAATNAVVYGEFTHSFVLGYEQTIEIVVNNLDSGKHPFHLHGHNFQVIQRSDDEAGPFNSTNTTETSYPSIPMRRDTVVLRPSGNLVLRFQSNNPGVWLFHCHIEWHVDQGLIATMIEAPLEIQKSLTIPESHIAACKDHGVPYIGNAAGNTENYLDLKGENVAPKPLPAGFTAKGIVAMFFSCLAALLGMATITWYGLAEMGDADKEAEKRRLEGSESGSRGGVPIRE</sequence>
<dbReference type="InterPro" id="IPR045087">
    <property type="entry name" value="Cu-oxidase_fam"/>
</dbReference>
<dbReference type="GO" id="GO:0010106">
    <property type="term" value="P:cellular response to iron ion starvation"/>
    <property type="evidence" value="ECO:0007669"/>
    <property type="project" value="TreeGrafter"/>
</dbReference>
<keyword evidence="12" id="KW-0186">Copper</keyword>
<feature type="signal peptide" evidence="19">
    <location>
        <begin position="1"/>
        <end position="24"/>
    </location>
</feature>
<evidence type="ECO:0000256" key="11">
    <source>
        <dbReference type="ARBA" id="ARBA00023004"/>
    </source>
</evidence>
<evidence type="ECO:0000256" key="18">
    <source>
        <dbReference type="SAM" id="Phobius"/>
    </source>
</evidence>
<dbReference type="CDD" id="cd13877">
    <property type="entry name" value="CuRO_2_Fet3p_like"/>
    <property type="match status" value="1"/>
</dbReference>
<dbReference type="Pfam" id="PF07732">
    <property type="entry name" value="Cu-oxidase_3"/>
    <property type="match status" value="1"/>
</dbReference>
<dbReference type="Pfam" id="PF00394">
    <property type="entry name" value="Cu-oxidase"/>
    <property type="match status" value="1"/>
</dbReference>
<accession>A0A8A3PHT0</accession>
<protein>
    <recommendedName>
        <fullName evidence="25">Ferroxidase</fullName>
    </recommendedName>
</protein>
<evidence type="ECO:0000256" key="16">
    <source>
        <dbReference type="ARBA" id="ARBA00037814"/>
    </source>
</evidence>
<evidence type="ECO:0000313" key="24">
    <source>
        <dbReference type="Proteomes" id="UP000672032"/>
    </source>
</evidence>
<keyword evidence="8" id="KW-0677">Repeat</keyword>
<dbReference type="Proteomes" id="UP000672032">
    <property type="component" value="Chromosome 4"/>
</dbReference>
<feature type="compositionally biased region" description="Basic and acidic residues" evidence="17">
    <location>
        <begin position="587"/>
        <end position="596"/>
    </location>
</feature>
<dbReference type="GO" id="GO:0004322">
    <property type="term" value="F:ferroxidase activity"/>
    <property type="evidence" value="ECO:0007669"/>
    <property type="project" value="TreeGrafter"/>
</dbReference>
<keyword evidence="11" id="KW-0408">Iron</keyword>
<evidence type="ECO:0000256" key="13">
    <source>
        <dbReference type="ARBA" id="ARBA00023065"/>
    </source>
</evidence>
<evidence type="ECO:0000256" key="17">
    <source>
        <dbReference type="SAM" id="MobiDB-lite"/>
    </source>
</evidence>
<keyword evidence="24" id="KW-1185">Reference proteome</keyword>
<dbReference type="InterPro" id="IPR033138">
    <property type="entry name" value="Cu_oxidase_CS"/>
</dbReference>
<keyword evidence="14 18" id="KW-0472">Membrane</keyword>
<dbReference type="OrthoDB" id="2121828at2759"/>
<evidence type="ECO:0000256" key="1">
    <source>
        <dbReference type="ARBA" id="ARBA00010609"/>
    </source>
</evidence>
<reference evidence="23" key="1">
    <citation type="submission" date="2020-10" db="EMBL/GenBank/DDBJ databases">
        <title>Genome Sequence of Monilinia vaccinii-corymbosi Sheds Light on Mummy Berry Disease Infection of Blueberry and Mating Type.</title>
        <authorList>
            <person name="Yow A.G."/>
            <person name="Zhang Y."/>
            <person name="Bansal K."/>
            <person name="Eacker S.M."/>
            <person name="Sullivan S."/>
            <person name="Liachko I."/>
            <person name="Cubeta M.A."/>
            <person name="Rollins J.A."/>
            <person name="Ashrafi H."/>
        </authorList>
    </citation>
    <scope>NUCLEOTIDE SEQUENCE</scope>
    <source>
        <strain evidence="23">RL-1</strain>
    </source>
</reference>
<evidence type="ECO:0000256" key="14">
    <source>
        <dbReference type="ARBA" id="ARBA00023136"/>
    </source>
</evidence>
<evidence type="ECO:0000313" key="23">
    <source>
        <dbReference type="EMBL" id="QSZ34526.1"/>
    </source>
</evidence>
<dbReference type="AlphaFoldDB" id="A0A8A3PHT0"/>
<dbReference type="InterPro" id="IPR001117">
    <property type="entry name" value="Cu-oxidase_2nd"/>
</dbReference>
<comment type="subcellular location">
    <subcellularLocation>
        <location evidence="16">Cell membrane</location>
        <topology evidence="16">Single-pass type I membrane protein</topology>
        <orientation evidence="16">Extracellular side</orientation>
    </subcellularLocation>
</comment>
<dbReference type="EMBL" id="CP063408">
    <property type="protein sequence ID" value="QSZ34526.1"/>
    <property type="molecule type" value="Genomic_DNA"/>
</dbReference>
<evidence type="ECO:0000256" key="5">
    <source>
        <dbReference type="ARBA" id="ARBA00022692"/>
    </source>
</evidence>
<evidence type="ECO:0000256" key="6">
    <source>
        <dbReference type="ARBA" id="ARBA00022723"/>
    </source>
</evidence>
<dbReference type="InterPro" id="IPR011707">
    <property type="entry name" value="Cu-oxidase-like_N"/>
</dbReference>
<dbReference type="InterPro" id="IPR011706">
    <property type="entry name" value="Cu-oxidase_C"/>
</dbReference>
<dbReference type="InterPro" id="IPR044130">
    <property type="entry name" value="CuRO_2_Fet3-like"/>
</dbReference>
<feature type="transmembrane region" description="Helical" evidence="18">
    <location>
        <begin position="557"/>
        <end position="579"/>
    </location>
</feature>
<dbReference type="PANTHER" id="PTHR11709:SF361">
    <property type="entry name" value="IRON TRANSPORT MULTICOPPER OXIDASE FET3"/>
    <property type="match status" value="1"/>
</dbReference>
<evidence type="ECO:0000256" key="12">
    <source>
        <dbReference type="ARBA" id="ARBA00023008"/>
    </source>
</evidence>
<keyword evidence="13" id="KW-0406">Ion transport</keyword>